<comment type="caution">
    <text evidence="1">The sequence shown here is derived from an EMBL/GenBank/DDBJ whole genome shotgun (WGS) entry which is preliminary data.</text>
</comment>
<keyword evidence="2" id="KW-1185">Reference proteome</keyword>
<proteinExistence type="predicted"/>
<protein>
    <recommendedName>
        <fullName evidence="3">HNH endonuclease</fullName>
    </recommendedName>
</protein>
<sequence>MLHINPNTPKIIKAKKAFYAGMLDFVFKRIDKIDELQGVNVAVIQRFFENHVFDLIDDLLIGKPDRLMQISNHLNTFIDFSSDIRKGIEYVFNYDVFIKKVKTRYHAYKLADSLDVRTCTYCNRNYTNTVIRSNGDKLTRPQFDHYFDKATHPVIAISFYNLIPSCSICNSSIKGTHKMNLADYMHPYIDNNLNDIRFTYKYSLELKSGLRIKVKTPQASKASNSVDAFAIEEVYNSHTGELLDLIKTRQYFSDKYLSILSSNLLRDVIVSKEDLYRIVFGTEYDSSNFMNRPFSKFKSDILKELGII</sequence>
<evidence type="ECO:0000313" key="1">
    <source>
        <dbReference type="EMBL" id="MRX46561.1"/>
    </source>
</evidence>
<gene>
    <name evidence="1" type="ORF">GJJ64_05105</name>
</gene>
<dbReference type="EMBL" id="WKJI01000001">
    <property type="protein sequence ID" value="MRX46561.1"/>
    <property type="molecule type" value="Genomic_DNA"/>
</dbReference>
<dbReference type="RefSeq" id="WP_154286642.1">
    <property type="nucleotide sequence ID" value="NZ_WKJI01000001.1"/>
</dbReference>
<dbReference type="Proteomes" id="UP000462931">
    <property type="component" value="Unassembled WGS sequence"/>
</dbReference>
<reference evidence="1 2" key="1">
    <citation type="submission" date="2019-11" db="EMBL/GenBank/DDBJ databases">
        <authorList>
            <person name="Cheng Q."/>
            <person name="Yang Z."/>
        </authorList>
    </citation>
    <scope>NUCLEOTIDE SEQUENCE [LARGE SCALE GENOMIC DNA]</scope>
    <source>
        <strain evidence="1 2">HX-22-1</strain>
    </source>
</reference>
<name>A0A7K0FLN4_9SPHI</name>
<evidence type="ECO:0000313" key="2">
    <source>
        <dbReference type="Proteomes" id="UP000462931"/>
    </source>
</evidence>
<dbReference type="AlphaFoldDB" id="A0A7K0FLN4"/>
<accession>A0A7K0FLN4</accession>
<dbReference type="Gene3D" id="1.10.30.50">
    <property type="match status" value="1"/>
</dbReference>
<evidence type="ECO:0008006" key="3">
    <source>
        <dbReference type="Google" id="ProtNLM"/>
    </source>
</evidence>
<organism evidence="1 2">
    <name type="scientific">Pedobacter puniceum</name>
    <dbReference type="NCBI Taxonomy" id="2666136"/>
    <lineage>
        <taxon>Bacteria</taxon>
        <taxon>Pseudomonadati</taxon>
        <taxon>Bacteroidota</taxon>
        <taxon>Sphingobacteriia</taxon>
        <taxon>Sphingobacteriales</taxon>
        <taxon>Sphingobacteriaceae</taxon>
        <taxon>Pedobacter</taxon>
    </lineage>
</organism>